<protein>
    <submittedName>
        <fullName evidence="3">Plasmid partitioning protein RepB</fullName>
    </submittedName>
</protein>
<dbReference type="SMART" id="SM00470">
    <property type="entry name" value="ParB"/>
    <property type="match status" value="1"/>
</dbReference>
<comment type="caution">
    <text evidence="3">The sequence shown here is derived from an EMBL/GenBank/DDBJ whole genome shotgun (WGS) entry which is preliminary data.</text>
</comment>
<dbReference type="InterPro" id="IPR036086">
    <property type="entry name" value="ParB/Sulfiredoxin_sf"/>
</dbReference>
<dbReference type="SUPFAM" id="SSF109709">
    <property type="entry name" value="KorB DNA-binding domain-like"/>
    <property type="match status" value="1"/>
</dbReference>
<dbReference type="Gene3D" id="1.10.10.2830">
    <property type="match status" value="1"/>
</dbReference>
<proteinExistence type="inferred from homology"/>
<dbReference type="InterPro" id="IPR003115">
    <property type="entry name" value="ParB_N"/>
</dbReference>
<dbReference type="CDD" id="cd16405">
    <property type="entry name" value="RepB_like_N"/>
    <property type="match status" value="1"/>
</dbReference>
<organism evidence="3 4">
    <name type="scientific">Rhizobium phaseoli</name>
    <dbReference type="NCBI Taxonomy" id="396"/>
    <lineage>
        <taxon>Bacteria</taxon>
        <taxon>Pseudomonadati</taxon>
        <taxon>Pseudomonadota</taxon>
        <taxon>Alphaproteobacteria</taxon>
        <taxon>Hyphomicrobiales</taxon>
        <taxon>Rhizobiaceae</taxon>
        <taxon>Rhizobium/Agrobacterium group</taxon>
        <taxon>Rhizobium</taxon>
    </lineage>
</organism>
<evidence type="ECO:0000313" key="4">
    <source>
        <dbReference type="Proteomes" id="UP000471753"/>
    </source>
</evidence>
<dbReference type="GO" id="GO:0005694">
    <property type="term" value="C:chromosome"/>
    <property type="evidence" value="ECO:0007669"/>
    <property type="project" value="TreeGrafter"/>
</dbReference>
<dbReference type="InterPro" id="IPR050336">
    <property type="entry name" value="Chromosome_partition/occlusion"/>
</dbReference>
<dbReference type="InterPro" id="IPR004437">
    <property type="entry name" value="ParB/RepB/Spo0J"/>
</dbReference>
<dbReference type="PANTHER" id="PTHR33375:SF1">
    <property type="entry name" value="CHROMOSOME-PARTITIONING PROTEIN PARB-RELATED"/>
    <property type="match status" value="1"/>
</dbReference>
<dbReference type="NCBIfam" id="TIGR03454">
    <property type="entry name" value="partition_RepB"/>
    <property type="match status" value="1"/>
</dbReference>
<dbReference type="NCBIfam" id="TIGR00180">
    <property type="entry name" value="parB_part"/>
    <property type="match status" value="1"/>
</dbReference>
<dbReference type="InterPro" id="IPR011111">
    <property type="entry name" value="Plasmid_RepB"/>
</dbReference>
<dbReference type="InterPro" id="IPR037972">
    <property type="entry name" value="RepB_N"/>
</dbReference>
<dbReference type="GO" id="GO:0003677">
    <property type="term" value="F:DNA binding"/>
    <property type="evidence" value="ECO:0007669"/>
    <property type="project" value="InterPro"/>
</dbReference>
<dbReference type="InterPro" id="IPR017819">
    <property type="entry name" value="Plasmid_partition_RepB"/>
</dbReference>
<dbReference type="EMBL" id="WUFT01000020">
    <property type="protein sequence ID" value="NEJ73907.1"/>
    <property type="molecule type" value="Genomic_DNA"/>
</dbReference>
<dbReference type="Pfam" id="PF07506">
    <property type="entry name" value="RepB"/>
    <property type="match status" value="1"/>
</dbReference>
<reference evidence="3 4" key="1">
    <citation type="submission" date="2019-12" db="EMBL/GenBank/DDBJ databases">
        <title>Rhizobium genotypes associated with high levels of biological nitrogen fixation by grain legumes in a temperate-maritime cropping system.</title>
        <authorList>
            <person name="Maluk M."/>
            <person name="Francesc Ferrando Molina F."/>
            <person name="Lopez Del Egido L."/>
            <person name="Lafos M."/>
            <person name="Langarica-Fuentes A."/>
            <person name="Gebre Yohannes G."/>
            <person name="Young M.W."/>
            <person name="Martin P."/>
            <person name="Gantlett R."/>
            <person name="Kenicer G."/>
            <person name="Hawes C."/>
            <person name="Begg G.S."/>
            <person name="Quilliam R.S."/>
            <person name="Squire G.R."/>
            <person name="Poole P.S."/>
            <person name="Young P.W."/>
            <person name="Iannetta P.M."/>
            <person name="James E.K."/>
        </authorList>
    </citation>
    <scope>NUCLEOTIDE SEQUENCE [LARGE SCALE GENOMIC DNA]</scope>
    <source>
        <strain evidence="3 4">JHI366</strain>
    </source>
</reference>
<dbReference type="GO" id="GO:0007059">
    <property type="term" value="P:chromosome segregation"/>
    <property type="evidence" value="ECO:0007669"/>
    <property type="project" value="TreeGrafter"/>
</dbReference>
<sequence>MARKNLLEGLADMSDEGAGAPNYPMRGAGRSLVRSLDELAKQAEKFLEGEAVVNLDPEVVEVSFVKDRLSEDDEEFRALVEAIRARGQDTPILVRPHGKIDGRYQVVFGHRRLRAARELGRNVRAVVKAIDDRTHVIAQGQENSARADLTFIERALFASRLEELGYDREVISTALATNAASISKMISVMDRISPEAVQAIGAAPGIGRERWVELSLLAGKASNAADIARILEDDDFLGLPSDKRFEALYSALNKSGRPVKKTQAAIGKVNWQPRDKAVQAEMKNDGKAFSLSMKARNAGRFGKFLSSRLDALYEQFLAEESNQGD</sequence>
<dbReference type="Proteomes" id="UP000471753">
    <property type="component" value="Unassembled WGS sequence"/>
</dbReference>
<dbReference type="AlphaFoldDB" id="A0A7K3UJQ3"/>
<dbReference type="RefSeq" id="WP_164014715.1">
    <property type="nucleotide sequence ID" value="NZ_WUFT01000020.1"/>
</dbReference>
<evidence type="ECO:0000259" key="2">
    <source>
        <dbReference type="SMART" id="SM00470"/>
    </source>
</evidence>
<dbReference type="Gene3D" id="3.90.1530.30">
    <property type="match status" value="1"/>
</dbReference>
<feature type="domain" description="ParB-like N-terminal" evidence="2">
    <location>
        <begin position="53"/>
        <end position="144"/>
    </location>
</feature>
<dbReference type="PANTHER" id="PTHR33375">
    <property type="entry name" value="CHROMOSOME-PARTITIONING PROTEIN PARB-RELATED"/>
    <property type="match status" value="1"/>
</dbReference>
<gene>
    <name evidence="3" type="primary">repB</name>
    <name evidence="3" type="ORF">GR197_25750</name>
</gene>
<evidence type="ECO:0000313" key="3">
    <source>
        <dbReference type="EMBL" id="NEJ73907.1"/>
    </source>
</evidence>
<comment type="similarity">
    <text evidence="1">Belongs to the ParB family.</text>
</comment>
<name>A0A7K3UJQ3_9HYPH</name>
<dbReference type="SUPFAM" id="SSF110849">
    <property type="entry name" value="ParB/Sulfiredoxin"/>
    <property type="match status" value="1"/>
</dbReference>
<dbReference type="Pfam" id="PF02195">
    <property type="entry name" value="ParB_N"/>
    <property type="match status" value="1"/>
</dbReference>
<accession>A0A7K3UJQ3</accession>
<evidence type="ECO:0000256" key="1">
    <source>
        <dbReference type="ARBA" id="ARBA00006295"/>
    </source>
</evidence>